<dbReference type="InterPro" id="IPR036249">
    <property type="entry name" value="Thioredoxin-like_sf"/>
</dbReference>
<feature type="transmembrane region" description="Helical" evidence="2">
    <location>
        <begin position="47"/>
        <end position="68"/>
    </location>
</feature>
<reference evidence="3 4" key="1">
    <citation type="journal article" date="2012" name="BMC Genomics">
        <title>Comparative genomics of the white-rot fungi, Phanerochaete carnosa and P. chrysosporium, to elucidate the genetic basis of the distinct wood types they colonize.</title>
        <authorList>
            <person name="Suzuki H."/>
            <person name="MacDonald J."/>
            <person name="Syed K."/>
            <person name="Salamov A."/>
            <person name="Hori C."/>
            <person name="Aerts A."/>
            <person name="Henrissat B."/>
            <person name="Wiebenga A."/>
            <person name="vanKuyk P.A."/>
            <person name="Barry K."/>
            <person name="Lindquist E."/>
            <person name="LaButti K."/>
            <person name="Lapidus A."/>
            <person name="Lucas S."/>
            <person name="Coutinho P."/>
            <person name="Gong Y."/>
            <person name="Samejima M."/>
            <person name="Mahadevan R."/>
            <person name="Abou-Zaid M."/>
            <person name="de Vries R.P."/>
            <person name="Igarashi K."/>
            <person name="Yadav J.S."/>
            <person name="Grigoriev I.V."/>
            <person name="Master E.R."/>
        </authorList>
    </citation>
    <scope>NUCLEOTIDE SEQUENCE [LARGE SCALE GENOMIC DNA]</scope>
    <source>
        <strain evidence="3 4">HHB-10118-sp</strain>
    </source>
</reference>
<name>K5VT01_PHACS</name>
<keyword evidence="2" id="KW-0472">Membrane</keyword>
<dbReference type="RefSeq" id="XP_007397339.1">
    <property type="nucleotide sequence ID" value="XM_007397277.1"/>
</dbReference>
<evidence type="ECO:0000256" key="2">
    <source>
        <dbReference type="SAM" id="Phobius"/>
    </source>
</evidence>
<dbReference type="KEGG" id="pco:PHACADRAFT_258644"/>
<dbReference type="AlphaFoldDB" id="K5VT01"/>
<dbReference type="Proteomes" id="UP000008370">
    <property type="component" value="Unassembled WGS sequence"/>
</dbReference>
<feature type="region of interest" description="Disordered" evidence="1">
    <location>
        <begin position="102"/>
        <end position="124"/>
    </location>
</feature>
<feature type="compositionally biased region" description="Basic residues" evidence="1">
    <location>
        <begin position="104"/>
        <end position="113"/>
    </location>
</feature>
<sequence>MAHRRGYSHHLDMGKISFDAPPLTPPLAVFNEFQASMNSTARKPRQYWQRTTFLALFTLVVVSVYVLLVSQPSLSPIGNPQGSDKSFASIATQRLSRLSEKAHRLTAVHRKRPQGTTTSTFEADATTDTLPALQLTPEQELAAVTTFLASLPQNVIPSNVDPSKPIDPQLVLDFDTRNPQALTEIAQLEHDAWVRYPVVFYSKMHSPISRDLEKIILELNLLPGPAIIPVEYRPDEEVLRPLLERLTGASELPILLVGGKIIGTPQEVKYMHSKGSLARAISDAGAIVDGLRKKKGRKH</sequence>
<dbReference type="GeneID" id="18917173"/>
<dbReference type="STRING" id="650164.K5VT01"/>
<keyword evidence="4" id="KW-1185">Reference proteome</keyword>
<protein>
    <submittedName>
        <fullName evidence="3">Uncharacterized protein</fullName>
    </submittedName>
</protein>
<proteinExistence type="predicted"/>
<dbReference type="PROSITE" id="PS51354">
    <property type="entry name" value="GLUTAREDOXIN_2"/>
    <property type="match status" value="1"/>
</dbReference>
<evidence type="ECO:0000256" key="1">
    <source>
        <dbReference type="SAM" id="MobiDB-lite"/>
    </source>
</evidence>
<accession>K5VT01</accession>
<dbReference type="SUPFAM" id="SSF52833">
    <property type="entry name" value="Thioredoxin-like"/>
    <property type="match status" value="1"/>
</dbReference>
<keyword evidence="2" id="KW-1133">Transmembrane helix</keyword>
<keyword evidence="2" id="KW-0812">Transmembrane</keyword>
<organism evidence="3 4">
    <name type="scientific">Phanerochaete carnosa (strain HHB-10118-sp)</name>
    <name type="common">White-rot fungus</name>
    <name type="synonym">Peniophora carnosa</name>
    <dbReference type="NCBI Taxonomy" id="650164"/>
    <lineage>
        <taxon>Eukaryota</taxon>
        <taxon>Fungi</taxon>
        <taxon>Dikarya</taxon>
        <taxon>Basidiomycota</taxon>
        <taxon>Agaricomycotina</taxon>
        <taxon>Agaricomycetes</taxon>
        <taxon>Polyporales</taxon>
        <taxon>Phanerochaetaceae</taxon>
        <taxon>Phanerochaete</taxon>
    </lineage>
</organism>
<gene>
    <name evidence="3" type="ORF">PHACADRAFT_258644</name>
</gene>
<dbReference type="HOGENOM" id="CLU_064337_0_0_1"/>
<dbReference type="EMBL" id="JH930473">
    <property type="protein sequence ID" value="EKM54653.1"/>
    <property type="molecule type" value="Genomic_DNA"/>
</dbReference>
<evidence type="ECO:0000313" key="4">
    <source>
        <dbReference type="Proteomes" id="UP000008370"/>
    </source>
</evidence>
<dbReference type="OrthoDB" id="423313at2759"/>
<dbReference type="Gene3D" id="3.40.30.10">
    <property type="entry name" value="Glutaredoxin"/>
    <property type="match status" value="1"/>
</dbReference>
<dbReference type="InParanoid" id="K5VT01"/>
<evidence type="ECO:0000313" key="3">
    <source>
        <dbReference type="EMBL" id="EKM54653.1"/>
    </source>
</evidence>